<gene>
    <name evidence="1" type="ORF">SPELUC_LOCUS5348</name>
</gene>
<comment type="caution">
    <text evidence="1">The sequence shown here is derived from an EMBL/GenBank/DDBJ whole genome shotgun (WGS) entry which is preliminary data.</text>
</comment>
<name>A0ACA9LW90_9GLOM</name>
<organism evidence="1 2">
    <name type="scientific">Cetraspora pellucida</name>
    <dbReference type="NCBI Taxonomy" id="1433469"/>
    <lineage>
        <taxon>Eukaryota</taxon>
        <taxon>Fungi</taxon>
        <taxon>Fungi incertae sedis</taxon>
        <taxon>Mucoromycota</taxon>
        <taxon>Glomeromycotina</taxon>
        <taxon>Glomeromycetes</taxon>
        <taxon>Diversisporales</taxon>
        <taxon>Gigasporaceae</taxon>
        <taxon>Cetraspora</taxon>
    </lineage>
</organism>
<keyword evidence="2" id="KW-1185">Reference proteome</keyword>
<protein>
    <submittedName>
        <fullName evidence="1">15741_t:CDS:1</fullName>
    </submittedName>
</protein>
<reference evidence="1" key="1">
    <citation type="submission" date="2021-06" db="EMBL/GenBank/DDBJ databases">
        <authorList>
            <person name="Kallberg Y."/>
            <person name="Tangrot J."/>
            <person name="Rosling A."/>
        </authorList>
    </citation>
    <scope>NUCLEOTIDE SEQUENCE</scope>
    <source>
        <strain evidence="1">28 12/20/2015</strain>
    </source>
</reference>
<sequence>KFGISFDTLRHWLRQRKISVKTSSSETRLYDIFSFLPELITQNDTSTTSVTEKKGFLYARVSSNKQKEVLEKQKQILKSRFPNYELVKLRVKGLHDKVFANIIDESIDEALIARKNIIQKNLKETKKSLLSFKFKKDLRQTMTDRKRDLCLFHFEKRRKHNKWPSQKIDCDCKLMYICKTNKWVFYWVYEAQKQIRKIQADVHVVSIDPGVRTLFTWYSSTKDRLASSISKRKKKKALHVDKAIFHMQQKIRQLQYEIHQKTIKFLTDEFNIIIIPPFKVSDMKRIHVIIQNEAYTLKTCSWCRNIQNIGRSETYKCKNCNIKIDRDVNGTQGIFLRALLDEAMILS</sequence>
<accession>A0ACA9LW90</accession>
<feature type="non-terminal residue" evidence="1">
    <location>
        <position position="1"/>
    </location>
</feature>
<proteinExistence type="predicted"/>
<evidence type="ECO:0000313" key="2">
    <source>
        <dbReference type="Proteomes" id="UP000789366"/>
    </source>
</evidence>
<evidence type="ECO:0000313" key="1">
    <source>
        <dbReference type="EMBL" id="CAG8554615.1"/>
    </source>
</evidence>
<dbReference type="Proteomes" id="UP000789366">
    <property type="component" value="Unassembled WGS sequence"/>
</dbReference>
<dbReference type="EMBL" id="CAJVPW010005415">
    <property type="protein sequence ID" value="CAG8554615.1"/>
    <property type="molecule type" value="Genomic_DNA"/>
</dbReference>